<keyword evidence="13 19" id="KW-0472">Membrane</keyword>
<evidence type="ECO:0000256" key="7">
    <source>
        <dbReference type="ARBA" id="ARBA00022692"/>
    </source>
</evidence>
<dbReference type="Gene3D" id="6.10.340.10">
    <property type="match status" value="1"/>
</dbReference>
<evidence type="ECO:0000256" key="19">
    <source>
        <dbReference type="SAM" id="Phobius"/>
    </source>
</evidence>
<dbReference type="FunFam" id="3.30.565.10:FF:000010">
    <property type="entry name" value="Sensor histidine kinase RcsC"/>
    <property type="match status" value="1"/>
</dbReference>
<dbReference type="InterPro" id="IPR003594">
    <property type="entry name" value="HATPase_dom"/>
</dbReference>
<feature type="domain" description="Response regulatory" evidence="21">
    <location>
        <begin position="808"/>
        <end position="928"/>
    </location>
</feature>
<dbReference type="GO" id="GO:0005524">
    <property type="term" value="F:ATP binding"/>
    <property type="evidence" value="ECO:0007669"/>
    <property type="project" value="UniProtKB-KW"/>
</dbReference>
<feature type="domain" description="PAC" evidence="23">
    <location>
        <begin position="353"/>
        <end position="403"/>
    </location>
</feature>
<dbReference type="Pfam" id="PF00512">
    <property type="entry name" value="HisKA"/>
    <property type="match status" value="1"/>
</dbReference>
<dbReference type="GO" id="GO:0000155">
    <property type="term" value="F:phosphorelay sensor kinase activity"/>
    <property type="evidence" value="ECO:0007669"/>
    <property type="project" value="InterPro"/>
</dbReference>
<evidence type="ECO:0000256" key="18">
    <source>
        <dbReference type="SAM" id="Coils"/>
    </source>
</evidence>
<protein>
    <recommendedName>
        <fullName evidence="15">Sensory/regulatory protein RpfC</fullName>
        <ecNumber evidence="3">2.7.13.3</ecNumber>
    </recommendedName>
</protein>
<dbReference type="CDD" id="cd17546">
    <property type="entry name" value="REC_hyHK_CKI1_RcsC-like"/>
    <property type="match status" value="1"/>
</dbReference>
<feature type="modified residue" description="4-aspartylphosphate" evidence="17">
    <location>
        <position position="715"/>
    </location>
</feature>
<dbReference type="EMBL" id="DTKJ01000028">
    <property type="protein sequence ID" value="HGZ11379.1"/>
    <property type="molecule type" value="Genomic_DNA"/>
</dbReference>
<dbReference type="Pfam" id="PF13426">
    <property type="entry name" value="PAS_9"/>
    <property type="match status" value="1"/>
</dbReference>
<evidence type="ECO:0000256" key="8">
    <source>
        <dbReference type="ARBA" id="ARBA00022741"/>
    </source>
</evidence>
<dbReference type="Gene3D" id="1.20.120.160">
    <property type="entry name" value="HPT domain"/>
    <property type="match status" value="1"/>
</dbReference>
<feature type="domain" description="HPt" evidence="25">
    <location>
        <begin position="977"/>
        <end position="1074"/>
    </location>
</feature>
<keyword evidence="11 19" id="KW-1133">Transmembrane helix</keyword>
<dbReference type="CDD" id="cd06225">
    <property type="entry name" value="HAMP"/>
    <property type="match status" value="1"/>
</dbReference>
<dbReference type="Pfam" id="PF17152">
    <property type="entry name" value="CHASE8"/>
    <property type="match status" value="1"/>
</dbReference>
<evidence type="ECO:0000256" key="9">
    <source>
        <dbReference type="ARBA" id="ARBA00022777"/>
    </source>
</evidence>
<evidence type="ECO:0000259" key="20">
    <source>
        <dbReference type="PROSITE" id="PS50109"/>
    </source>
</evidence>
<keyword evidence="8" id="KW-0547">Nucleotide-binding</keyword>
<dbReference type="InterPro" id="IPR036890">
    <property type="entry name" value="HATPase_C_sf"/>
</dbReference>
<evidence type="ECO:0000256" key="2">
    <source>
        <dbReference type="ARBA" id="ARBA00004651"/>
    </source>
</evidence>
<dbReference type="InterPro" id="IPR035965">
    <property type="entry name" value="PAS-like_dom_sf"/>
</dbReference>
<dbReference type="SUPFAM" id="SSF55785">
    <property type="entry name" value="PYP-like sensor domain (PAS domain)"/>
    <property type="match status" value="1"/>
</dbReference>
<dbReference type="PANTHER" id="PTHR45339:SF1">
    <property type="entry name" value="HYBRID SIGNAL TRANSDUCTION HISTIDINE KINASE J"/>
    <property type="match status" value="1"/>
</dbReference>
<dbReference type="NCBIfam" id="TIGR00229">
    <property type="entry name" value="sensory_box"/>
    <property type="match status" value="1"/>
</dbReference>
<evidence type="ECO:0000259" key="23">
    <source>
        <dbReference type="PROSITE" id="PS50113"/>
    </source>
</evidence>
<evidence type="ECO:0000256" key="4">
    <source>
        <dbReference type="ARBA" id="ARBA00022475"/>
    </source>
</evidence>
<comment type="caution">
    <text evidence="26">The sequence shown here is derived from an EMBL/GenBank/DDBJ whole genome shotgun (WGS) entry which is preliminary data.</text>
</comment>
<keyword evidence="7 19" id="KW-0812">Transmembrane</keyword>
<dbReference type="InterPro" id="IPR033417">
    <property type="entry name" value="CHASE8"/>
</dbReference>
<keyword evidence="9" id="KW-0418">Kinase</keyword>
<dbReference type="PROSITE" id="PS50109">
    <property type="entry name" value="HIS_KIN"/>
    <property type="match status" value="1"/>
</dbReference>
<dbReference type="PANTHER" id="PTHR45339">
    <property type="entry name" value="HYBRID SIGNAL TRANSDUCTION HISTIDINE KINASE J"/>
    <property type="match status" value="1"/>
</dbReference>
<dbReference type="InterPro" id="IPR000014">
    <property type="entry name" value="PAS"/>
</dbReference>
<dbReference type="InterPro" id="IPR003660">
    <property type="entry name" value="HAMP_dom"/>
</dbReference>
<dbReference type="InterPro" id="IPR036097">
    <property type="entry name" value="HisK_dim/P_sf"/>
</dbReference>
<dbReference type="Gene3D" id="3.30.450.20">
    <property type="entry name" value="PAS domain"/>
    <property type="match status" value="1"/>
</dbReference>
<feature type="domain" description="PAS" evidence="22">
    <location>
        <begin position="283"/>
        <end position="328"/>
    </location>
</feature>
<dbReference type="SMART" id="SM00304">
    <property type="entry name" value="HAMP"/>
    <property type="match status" value="1"/>
</dbReference>
<evidence type="ECO:0000259" key="21">
    <source>
        <dbReference type="PROSITE" id="PS50110"/>
    </source>
</evidence>
<feature type="domain" description="HAMP" evidence="24">
    <location>
        <begin position="193"/>
        <end position="246"/>
    </location>
</feature>
<evidence type="ECO:0000256" key="16">
    <source>
        <dbReference type="PROSITE-ProRule" id="PRU00110"/>
    </source>
</evidence>
<evidence type="ECO:0000256" key="11">
    <source>
        <dbReference type="ARBA" id="ARBA00022989"/>
    </source>
</evidence>
<proteinExistence type="predicted"/>
<dbReference type="Pfam" id="PF00072">
    <property type="entry name" value="Response_reg"/>
    <property type="match status" value="2"/>
</dbReference>
<dbReference type="PROSITE" id="PS50110">
    <property type="entry name" value="RESPONSE_REGULATORY"/>
    <property type="match status" value="2"/>
</dbReference>
<dbReference type="PROSITE" id="PS50885">
    <property type="entry name" value="HAMP"/>
    <property type="match status" value="1"/>
</dbReference>
<dbReference type="InterPro" id="IPR001789">
    <property type="entry name" value="Sig_transdc_resp-reg_receiver"/>
</dbReference>
<gene>
    <name evidence="26" type="ORF">ENW48_04070</name>
</gene>
<dbReference type="EC" id="2.7.13.3" evidence="3"/>
<dbReference type="SMART" id="SM00388">
    <property type="entry name" value="HisKA"/>
    <property type="match status" value="1"/>
</dbReference>
<keyword evidence="12" id="KW-0902">Two-component regulatory system</keyword>
<dbReference type="SUPFAM" id="SSF47384">
    <property type="entry name" value="Homodimeric domain of signal transducing histidine kinase"/>
    <property type="match status" value="1"/>
</dbReference>
<evidence type="ECO:0000259" key="25">
    <source>
        <dbReference type="PROSITE" id="PS50894"/>
    </source>
</evidence>
<dbReference type="InterPro" id="IPR011006">
    <property type="entry name" value="CheY-like_superfamily"/>
</dbReference>
<evidence type="ECO:0000259" key="24">
    <source>
        <dbReference type="PROSITE" id="PS50885"/>
    </source>
</evidence>
<evidence type="ECO:0000256" key="15">
    <source>
        <dbReference type="ARBA" id="ARBA00068150"/>
    </source>
</evidence>
<comment type="subcellular location">
    <subcellularLocation>
        <location evidence="2">Cell membrane</location>
        <topology evidence="2">Multi-pass membrane protein</topology>
    </subcellularLocation>
</comment>
<evidence type="ECO:0000256" key="5">
    <source>
        <dbReference type="ARBA" id="ARBA00022553"/>
    </source>
</evidence>
<accession>A0A7C5ELZ4</accession>
<dbReference type="SUPFAM" id="SSF55874">
    <property type="entry name" value="ATPase domain of HSP90 chaperone/DNA topoisomerase II/histidine kinase"/>
    <property type="match status" value="1"/>
</dbReference>
<dbReference type="CDD" id="cd00156">
    <property type="entry name" value="REC"/>
    <property type="match status" value="1"/>
</dbReference>
<dbReference type="InterPro" id="IPR008207">
    <property type="entry name" value="Sig_transdc_His_kin_Hpt_dom"/>
</dbReference>
<dbReference type="SUPFAM" id="SSF47226">
    <property type="entry name" value="Histidine-containing phosphotransfer domain, HPT domain"/>
    <property type="match status" value="1"/>
</dbReference>
<dbReference type="Pfam" id="PF02518">
    <property type="entry name" value="HATPase_c"/>
    <property type="match status" value="1"/>
</dbReference>
<keyword evidence="4" id="KW-1003">Cell membrane</keyword>
<dbReference type="Gene3D" id="3.40.50.2300">
    <property type="match status" value="2"/>
</dbReference>
<dbReference type="Pfam" id="PF00672">
    <property type="entry name" value="HAMP"/>
    <property type="match status" value="1"/>
</dbReference>
<dbReference type="SMART" id="SM00448">
    <property type="entry name" value="REC"/>
    <property type="match status" value="2"/>
</dbReference>
<dbReference type="PROSITE" id="PS50112">
    <property type="entry name" value="PAS"/>
    <property type="match status" value="1"/>
</dbReference>
<feature type="domain" description="Response regulatory" evidence="21">
    <location>
        <begin position="661"/>
        <end position="782"/>
    </location>
</feature>
<evidence type="ECO:0000256" key="13">
    <source>
        <dbReference type="ARBA" id="ARBA00023136"/>
    </source>
</evidence>
<organism evidence="26">
    <name type="scientific">Desulfobacca acetoxidans</name>
    <dbReference type="NCBI Taxonomy" id="60893"/>
    <lineage>
        <taxon>Bacteria</taxon>
        <taxon>Pseudomonadati</taxon>
        <taxon>Thermodesulfobacteriota</taxon>
        <taxon>Desulfobaccia</taxon>
        <taxon>Desulfobaccales</taxon>
        <taxon>Desulfobaccaceae</taxon>
        <taxon>Desulfobacca</taxon>
    </lineage>
</organism>
<dbReference type="CDD" id="cd16922">
    <property type="entry name" value="HATPase_EvgS-ArcB-TorS-like"/>
    <property type="match status" value="1"/>
</dbReference>
<dbReference type="CDD" id="cd00082">
    <property type="entry name" value="HisKA"/>
    <property type="match status" value="1"/>
</dbReference>
<dbReference type="FunFam" id="1.10.287.130:FF:000002">
    <property type="entry name" value="Two-component osmosensing histidine kinase"/>
    <property type="match status" value="1"/>
</dbReference>
<comment type="catalytic activity">
    <reaction evidence="1">
        <text>ATP + protein L-histidine = ADP + protein N-phospho-L-histidine.</text>
        <dbReference type="EC" id="2.7.13.3"/>
    </reaction>
</comment>
<dbReference type="SMART" id="SM00387">
    <property type="entry name" value="HATPase_c"/>
    <property type="match status" value="1"/>
</dbReference>
<dbReference type="PROSITE" id="PS50894">
    <property type="entry name" value="HPT"/>
    <property type="match status" value="1"/>
</dbReference>
<evidence type="ECO:0000256" key="10">
    <source>
        <dbReference type="ARBA" id="ARBA00022840"/>
    </source>
</evidence>
<feature type="domain" description="Histidine kinase" evidence="20">
    <location>
        <begin position="421"/>
        <end position="642"/>
    </location>
</feature>
<dbReference type="SMART" id="SM00073">
    <property type="entry name" value="HPT"/>
    <property type="match status" value="1"/>
</dbReference>
<dbReference type="SUPFAM" id="SSF52172">
    <property type="entry name" value="CheY-like"/>
    <property type="match status" value="2"/>
</dbReference>
<dbReference type="GO" id="GO:0005886">
    <property type="term" value="C:plasma membrane"/>
    <property type="evidence" value="ECO:0007669"/>
    <property type="project" value="UniProtKB-SubCell"/>
</dbReference>
<keyword evidence="6" id="KW-0808">Transferase</keyword>
<sequence>MTWLPSLSIKRRLTVLMMLISFIAITLVSLTIVLYQRAWQTREMVRRFSDLAGVVGLNSTAALAFHDPQAATATLKALAGEEELISATLYNKEGQVFAHYAKREDRAAACPHRAFPQVSGPEGLPVSEGSCFLPDRLAVWKPIRLEGEILGCLYLEAGLRQLRASLGGSLKIALLAMLMTLCGTYPLSLAFQKTISRPILELARTMKTVSRDQIFSVRAEKERSDELGELIDCFNDMLVQIQKRDEALARQREHLEEEVTRRTAELFRANQELSQTIQELRESEQHLTLLMEKLSAGVVVVEAQSHRLVYANPYAAQILGVSREELKGAACQQFFCHGKTKPCAAPGEPSLPDREEDHLINSRGELVPILRSIVPIQRKGHLYFIQTFFDLTELKKVEAELRQSKEAAEAASRAKSQFLANMSHEIRTPLHGILGMTDLLLTTPLSEAQQRFIVTVRNATLTLVNLLQDLLDFSKIEAGKLALEHLDFDLPLAVEEVVEMFAEAAHAKGLEYLCIVAPEVPRTVKGDPLRLRQVLMNLLSNAIKYTHHGEIITRVSVRQDTGEKTVVLFEVQDTGVGIEPEVQKRVFEDFYQADGSTTRKFGGSGLGLAISQKLVQLMGGEIGLTSTPGQGSRFWFTLGFPRDGAQAGLPANHNVLLKGVKALVVDNNHTSRTILTQQLAYWGLESRAVGKAVEALVILEQAVAQGQPYQLAIIDQNLPDLDGVTLARTIKARPPLASVQLLLLLSTEPWGSPEEIGAPEVDASLRKPFRLSHLYNAILALLARFTQDRLAELPKPDQTEAAGVFDGYVLVVEDNPVNQEVVRAMLEYLGCRVELAASGREALDVLAHRNFDLVFMDCQMPDLDGYEVTRLFRRREQEQGQTGRTPVVALTAHALESERRKCLDAGMDDYLSKPFTLEQLQRLLEVWLQRKTQVAPGSPTTLSRRGEETEAIGAAASRPALDARTLANLRALEDKGSPGLLSRLIRSFYTDSKGFLEELAKAAEEENGEALMRLAHRFKSGSINLGAVELAELLKKLEHLARQRDLEEAKVLLPRILQEHARVVSTLRQEYPEMES</sequence>
<dbReference type="InterPro" id="IPR036641">
    <property type="entry name" value="HPT_dom_sf"/>
</dbReference>
<evidence type="ECO:0000256" key="17">
    <source>
        <dbReference type="PROSITE-ProRule" id="PRU00169"/>
    </source>
</evidence>
<keyword evidence="18" id="KW-0175">Coiled coil</keyword>
<dbReference type="Pfam" id="PF01627">
    <property type="entry name" value="Hpt"/>
    <property type="match status" value="1"/>
</dbReference>
<dbReference type="Gene3D" id="1.10.287.130">
    <property type="match status" value="1"/>
</dbReference>
<feature type="coiled-coil region" evidence="18">
    <location>
        <begin position="238"/>
        <end position="286"/>
    </location>
</feature>
<comment type="subunit">
    <text evidence="14">At low DSF concentrations, interacts with RpfF.</text>
</comment>
<reference evidence="26" key="1">
    <citation type="journal article" date="2020" name="mSystems">
        <title>Genome- and Community-Level Interaction Insights into Carbon Utilization and Element Cycling Functions of Hydrothermarchaeota in Hydrothermal Sediment.</title>
        <authorList>
            <person name="Zhou Z."/>
            <person name="Liu Y."/>
            <person name="Xu W."/>
            <person name="Pan J."/>
            <person name="Luo Z.H."/>
            <person name="Li M."/>
        </authorList>
    </citation>
    <scope>NUCLEOTIDE SEQUENCE [LARGE SCALE GENOMIC DNA]</scope>
    <source>
        <strain evidence="26">SpSt-853</strain>
    </source>
</reference>
<name>A0A7C5ELZ4_9BACT</name>
<dbReference type="InterPro" id="IPR005467">
    <property type="entry name" value="His_kinase_dom"/>
</dbReference>
<dbReference type="PROSITE" id="PS50113">
    <property type="entry name" value="PAC"/>
    <property type="match status" value="1"/>
</dbReference>
<dbReference type="SUPFAM" id="SSF158472">
    <property type="entry name" value="HAMP domain-like"/>
    <property type="match status" value="1"/>
</dbReference>
<feature type="transmembrane region" description="Helical" evidence="19">
    <location>
        <begin position="12"/>
        <end position="35"/>
    </location>
</feature>
<dbReference type="InterPro" id="IPR004358">
    <property type="entry name" value="Sig_transdc_His_kin-like_C"/>
</dbReference>
<evidence type="ECO:0000256" key="1">
    <source>
        <dbReference type="ARBA" id="ARBA00000085"/>
    </source>
</evidence>
<evidence type="ECO:0000256" key="12">
    <source>
        <dbReference type="ARBA" id="ARBA00023012"/>
    </source>
</evidence>
<evidence type="ECO:0000256" key="3">
    <source>
        <dbReference type="ARBA" id="ARBA00012438"/>
    </source>
</evidence>
<feature type="modified residue" description="4-aspartylphosphate" evidence="17">
    <location>
        <position position="857"/>
    </location>
</feature>
<evidence type="ECO:0000256" key="6">
    <source>
        <dbReference type="ARBA" id="ARBA00022679"/>
    </source>
</evidence>
<keyword evidence="5 17" id="KW-0597">Phosphoprotein</keyword>
<dbReference type="PRINTS" id="PR00344">
    <property type="entry name" value="BCTRLSENSOR"/>
</dbReference>
<evidence type="ECO:0000259" key="22">
    <source>
        <dbReference type="PROSITE" id="PS50112"/>
    </source>
</evidence>
<dbReference type="InterPro" id="IPR000700">
    <property type="entry name" value="PAS-assoc_C"/>
</dbReference>
<dbReference type="Gene3D" id="3.30.565.10">
    <property type="entry name" value="Histidine kinase-like ATPase, C-terminal domain"/>
    <property type="match status" value="1"/>
</dbReference>
<feature type="modified residue" description="Phosphohistidine" evidence="16">
    <location>
        <position position="1016"/>
    </location>
</feature>
<keyword evidence="10" id="KW-0067">ATP-binding</keyword>
<evidence type="ECO:0000313" key="26">
    <source>
        <dbReference type="EMBL" id="HGZ11379.1"/>
    </source>
</evidence>
<evidence type="ECO:0000256" key="14">
    <source>
        <dbReference type="ARBA" id="ARBA00064003"/>
    </source>
</evidence>
<dbReference type="InterPro" id="IPR003661">
    <property type="entry name" value="HisK_dim/P_dom"/>
</dbReference>
<dbReference type="AlphaFoldDB" id="A0A7C5ELZ4"/>